<keyword evidence="2" id="KW-0472">Membrane</keyword>
<proteinExistence type="inferred from homology"/>
<dbReference type="InterPro" id="IPR006052">
    <property type="entry name" value="TNF_dom"/>
</dbReference>
<dbReference type="GO" id="GO:0006955">
    <property type="term" value="P:immune response"/>
    <property type="evidence" value="ECO:0007669"/>
    <property type="project" value="InterPro"/>
</dbReference>
<gene>
    <name evidence="4" type="ORF">DPMN_139150</name>
</gene>
<keyword evidence="5" id="KW-1185">Reference proteome</keyword>
<dbReference type="Gene3D" id="2.60.120.40">
    <property type="match status" value="1"/>
</dbReference>
<dbReference type="EMBL" id="JAIWYP010000006">
    <property type="protein sequence ID" value="KAH3810753.1"/>
    <property type="molecule type" value="Genomic_DNA"/>
</dbReference>
<accession>A0A9D4JJ76</accession>
<keyword evidence="2" id="KW-1133">Transmembrane helix</keyword>
<evidence type="ECO:0000256" key="2">
    <source>
        <dbReference type="SAM" id="Phobius"/>
    </source>
</evidence>
<dbReference type="SUPFAM" id="SSF49842">
    <property type="entry name" value="TNF-like"/>
    <property type="match status" value="1"/>
</dbReference>
<dbReference type="GO" id="GO:0016020">
    <property type="term" value="C:membrane"/>
    <property type="evidence" value="ECO:0007669"/>
    <property type="project" value="InterPro"/>
</dbReference>
<keyword evidence="2" id="KW-0812">Transmembrane</keyword>
<evidence type="ECO:0000313" key="5">
    <source>
        <dbReference type="Proteomes" id="UP000828390"/>
    </source>
</evidence>
<dbReference type="GO" id="GO:0005164">
    <property type="term" value="F:tumor necrosis factor receptor binding"/>
    <property type="evidence" value="ECO:0007669"/>
    <property type="project" value="InterPro"/>
</dbReference>
<feature type="transmembrane region" description="Helical" evidence="2">
    <location>
        <begin position="75"/>
        <end position="96"/>
    </location>
</feature>
<organism evidence="4 5">
    <name type="scientific">Dreissena polymorpha</name>
    <name type="common">Zebra mussel</name>
    <name type="synonym">Mytilus polymorpha</name>
    <dbReference type="NCBI Taxonomy" id="45954"/>
    <lineage>
        <taxon>Eukaryota</taxon>
        <taxon>Metazoa</taxon>
        <taxon>Spiralia</taxon>
        <taxon>Lophotrochozoa</taxon>
        <taxon>Mollusca</taxon>
        <taxon>Bivalvia</taxon>
        <taxon>Autobranchia</taxon>
        <taxon>Heteroconchia</taxon>
        <taxon>Euheterodonta</taxon>
        <taxon>Imparidentia</taxon>
        <taxon>Neoheterodontei</taxon>
        <taxon>Myida</taxon>
        <taxon>Dreissenoidea</taxon>
        <taxon>Dreissenidae</taxon>
        <taxon>Dreissena</taxon>
    </lineage>
</organism>
<dbReference type="Pfam" id="PF00229">
    <property type="entry name" value="TNF"/>
    <property type="match status" value="1"/>
</dbReference>
<evidence type="ECO:0000313" key="4">
    <source>
        <dbReference type="EMBL" id="KAH3810753.1"/>
    </source>
</evidence>
<dbReference type="AlphaFoldDB" id="A0A9D4JJ76"/>
<evidence type="ECO:0000256" key="1">
    <source>
        <dbReference type="ARBA" id="ARBA00008670"/>
    </source>
</evidence>
<dbReference type="InterPro" id="IPR008983">
    <property type="entry name" value="Tumour_necrosis_fac-like_dom"/>
</dbReference>
<protein>
    <recommendedName>
        <fullName evidence="3">THD domain-containing protein</fullName>
    </recommendedName>
</protein>
<evidence type="ECO:0000259" key="3">
    <source>
        <dbReference type="Pfam" id="PF00229"/>
    </source>
</evidence>
<reference evidence="4" key="2">
    <citation type="submission" date="2020-11" db="EMBL/GenBank/DDBJ databases">
        <authorList>
            <person name="McCartney M.A."/>
            <person name="Auch B."/>
            <person name="Kono T."/>
            <person name="Mallez S."/>
            <person name="Becker A."/>
            <person name="Gohl D.M."/>
            <person name="Silverstein K.A.T."/>
            <person name="Koren S."/>
            <person name="Bechman K.B."/>
            <person name="Herman A."/>
            <person name="Abrahante J.E."/>
            <person name="Garbe J."/>
        </authorList>
    </citation>
    <scope>NUCLEOTIDE SEQUENCE</scope>
    <source>
        <strain evidence="4">Duluth1</strain>
        <tissue evidence="4">Whole animal</tissue>
    </source>
</reference>
<comment type="similarity">
    <text evidence="1">Belongs to the tumor necrosis factor family.</text>
</comment>
<name>A0A9D4JJ76_DREPO</name>
<comment type="caution">
    <text evidence="4">The sequence shown here is derived from an EMBL/GenBank/DDBJ whole genome shotgun (WGS) entry which is preliminary data.</text>
</comment>
<feature type="domain" description="THD" evidence="3">
    <location>
        <begin position="172"/>
        <end position="264"/>
    </location>
</feature>
<dbReference type="Proteomes" id="UP000828390">
    <property type="component" value="Unassembled WGS sequence"/>
</dbReference>
<reference evidence="4" key="1">
    <citation type="journal article" date="2019" name="bioRxiv">
        <title>The Genome of the Zebra Mussel, Dreissena polymorpha: A Resource for Invasive Species Research.</title>
        <authorList>
            <person name="McCartney M.A."/>
            <person name="Auch B."/>
            <person name="Kono T."/>
            <person name="Mallez S."/>
            <person name="Zhang Y."/>
            <person name="Obille A."/>
            <person name="Becker A."/>
            <person name="Abrahante J.E."/>
            <person name="Garbe J."/>
            <person name="Badalamenti J.P."/>
            <person name="Herman A."/>
            <person name="Mangelson H."/>
            <person name="Liachko I."/>
            <person name="Sullivan S."/>
            <person name="Sone E.D."/>
            <person name="Koren S."/>
            <person name="Silverstein K.A.T."/>
            <person name="Beckman K.B."/>
            <person name="Gohl D.M."/>
        </authorList>
    </citation>
    <scope>NUCLEOTIDE SEQUENCE</scope>
    <source>
        <strain evidence="4">Duluth1</strain>
        <tissue evidence="4">Whole animal</tissue>
    </source>
</reference>
<sequence length="278" mass="30676">MQGKIVASSEIPRVHGEDSVTTNWAGQREGPHYVDSPSMPLRVSRVQTYLPMYTEPEKTATGNCRLLKRLFRATINIVITVAISVFVTYCLIYNHFIADKIGHNVAEAREKINPTNKVSTFGALAGDTSMPANQHNVYAVFSLDQVALNNTGDIRWLKSDGSDSVTPNKTDSCVVVKQGGLYGAFSQITFKFSPSSKERVGHSIYVIRHGTANETMIQKRNLDKPQLRLETHTFLQPSNINAFVSLSSGDQVCVNPSPPDMVYKSAVDNILTVVRLAM</sequence>